<gene>
    <name evidence="2" type="ORF">MKW98_016530</name>
</gene>
<evidence type="ECO:0000313" key="2">
    <source>
        <dbReference type="EMBL" id="KAI3845771.1"/>
    </source>
</evidence>
<keyword evidence="3" id="KW-1185">Reference proteome</keyword>
<organism evidence="2 3">
    <name type="scientific">Papaver atlanticum</name>
    <dbReference type="NCBI Taxonomy" id="357466"/>
    <lineage>
        <taxon>Eukaryota</taxon>
        <taxon>Viridiplantae</taxon>
        <taxon>Streptophyta</taxon>
        <taxon>Embryophyta</taxon>
        <taxon>Tracheophyta</taxon>
        <taxon>Spermatophyta</taxon>
        <taxon>Magnoliopsida</taxon>
        <taxon>Ranunculales</taxon>
        <taxon>Papaveraceae</taxon>
        <taxon>Papaveroideae</taxon>
        <taxon>Papaver</taxon>
    </lineage>
</organism>
<protein>
    <submittedName>
        <fullName evidence="2">Uncharacterized protein</fullName>
    </submittedName>
</protein>
<sequence length="67" mass="7736">MSHVICLQAHKLANLIKSKPIRAYPQKSRSDTVTLKRKTLENHKPFRPSSPSARSRHQLVFSNQSRK</sequence>
<name>A0AAD4RYU2_9MAGN</name>
<dbReference type="AlphaFoldDB" id="A0AAD4RYU2"/>
<evidence type="ECO:0000256" key="1">
    <source>
        <dbReference type="SAM" id="MobiDB-lite"/>
    </source>
</evidence>
<dbReference type="Proteomes" id="UP001202328">
    <property type="component" value="Unassembled WGS sequence"/>
</dbReference>
<dbReference type="EMBL" id="JAJJMB010016632">
    <property type="protein sequence ID" value="KAI3845771.1"/>
    <property type="molecule type" value="Genomic_DNA"/>
</dbReference>
<accession>A0AAD4RYU2</accession>
<evidence type="ECO:0000313" key="3">
    <source>
        <dbReference type="Proteomes" id="UP001202328"/>
    </source>
</evidence>
<proteinExistence type="predicted"/>
<reference evidence="2" key="1">
    <citation type="submission" date="2022-04" db="EMBL/GenBank/DDBJ databases">
        <title>A functionally conserved STORR gene fusion in Papaver species that diverged 16.8 million years ago.</title>
        <authorList>
            <person name="Catania T."/>
        </authorList>
    </citation>
    <scope>NUCLEOTIDE SEQUENCE</scope>
    <source>
        <strain evidence="2">S-188037</strain>
    </source>
</reference>
<feature type="region of interest" description="Disordered" evidence="1">
    <location>
        <begin position="23"/>
        <end position="67"/>
    </location>
</feature>
<comment type="caution">
    <text evidence="2">The sequence shown here is derived from an EMBL/GenBank/DDBJ whole genome shotgun (WGS) entry which is preliminary data.</text>
</comment>